<dbReference type="Proteomes" id="UP000005268">
    <property type="component" value="Chromosome"/>
</dbReference>
<sequence>MALQSSPSSSSAFTIPDAQLADVVLSLMTGFFYQPLLR</sequence>
<dbReference type="EMBL" id="CP003588">
    <property type="protein sequence ID" value="AFK71039.1"/>
    <property type="molecule type" value="Genomic_DNA"/>
</dbReference>
<name>I3UZW8_PSEPU</name>
<dbReference type="HOGENOM" id="CLU_3331819_0_0_6"/>
<reference evidence="1 2" key="1">
    <citation type="journal article" date="2012" name="J. Bacteriol.">
        <title>Complete Genome Sequence of the Naphthalene-Degrading Pseudomonas putida Strain ND6.</title>
        <authorList>
            <person name="Li S."/>
            <person name="Zhao H."/>
            <person name="Li Y."/>
            <person name="Niu S."/>
            <person name="Cai B."/>
        </authorList>
    </citation>
    <scope>NUCLEOTIDE SEQUENCE [LARGE SCALE GENOMIC DNA]</scope>
    <source>
        <strain evidence="1 2">ND6</strain>
    </source>
</reference>
<proteinExistence type="predicted"/>
<dbReference type="KEGG" id="ppi:YSA_07888"/>
<protein>
    <submittedName>
        <fullName evidence="1">Uncharacterized protein</fullName>
    </submittedName>
</protein>
<evidence type="ECO:0000313" key="2">
    <source>
        <dbReference type="Proteomes" id="UP000005268"/>
    </source>
</evidence>
<dbReference type="AlphaFoldDB" id="I3UZW8"/>
<evidence type="ECO:0000313" key="1">
    <source>
        <dbReference type="EMBL" id="AFK71039.1"/>
    </source>
</evidence>
<organism evidence="1 2">
    <name type="scientific">Pseudomonas putida ND6</name>
    <dbReference type="NCBI Taxonomy" id="231023"/>
    <lineage>
        <taxon>Bacteria</taxon>
        <taxon>Pseudomonadati</taxon>
        <taxon>Pseudomonadota</taxon>
        <taxon>Gammaproteobacteria</taxon>
        <taxon>Pseudomonadales</taxon>
        <taxon>Pseudomonadaceae</taxon>
        <taxon>Pseudomonas</taxon>
    </lineage>
</organism>
<gene>
    <name evidence="1" type="ORF">YSA_07888</name>
</gene>
<accession>I3UZW8</accession>